<evidence type="ECO:0000313" key="3">
    <source>
        <dbReference type="Proteomes" id="UP001231189"/>
    </source>
</evidence>
<reference evidence="2" key="1">
    <citation type="submission" date="2023-07" db="EMBL/GenBank/DDBJ databases">
        <title>A chromosome-level genome assembly of Lolium multiflorum.</title>
        <authorList>
            <person name="Chen Y."/>
            <person name="Copetti D."/>
            <person name="Kolliker R."/>
            <person name="Studer B."/>
        </authorList>
    </citation>
    <scope>NUCLEOTIDE SEQUENCE</scope>
    <source>
        <strain evidence="2">02402/16</strain>
        <tissue evidence="2">Leaf</tissue>
    </source>
</reference>
<evidence type="ECO:0000256" key="1">
    <source>
        <dbReference type="SAM" id="MobiDB-lite"/>
    </source>
</evidence>
<dbReference type="Proteomes" id="UP001231189">
    <property type="component" value="Unassembled WGS sequence"/>
</dbReference>
<protein>
    <submittedName>
        <fullName evidence="2">Uncharacterized protein</fullName>
    </submittedName>
</protein>
<comment type="caution">
    <text evidence="2">The sequence shown here is derived from an EMBL/GenBank/DDBJ whole genome shotgun (WGS) entry which is preliminary data.</text>
</comment>
<feature type="region of interest" description="Disordered" evidence="1">
    <location>
        <begin position="99"/>
        <end position="118"/>
    </location>
</feature>
<dbReference type="EMBL" id="JAUUTY010000004">
    <property type="protein sequence ID" value="KAK1643702.1"/>
    <property type="molecule type" value="Genomic_DNA"/>
</dbReference>
<proteinExistence type="predicted"/>
<evidence type="ECO:0000313" key="2">
    <source>
        <dbReference type="EMBL" id="KAK1643702.1"/>
    </source>
</evidence>
<organism evidence="2 3">
    <name type="scientific">Lolium multiflorum</name>
    <name type="common">Italian ryegrass</name>
    <name type="synonym">Lolium perenne subsp. multiflorum</name>
    <dbReference type="NCBI Taxonomy" id="4521"/>
    <lineage>
        <taxon>Eukaryota</taxon>
        <taxon>Viridiplantae</taxon>
        <taxon>Streptophyta</taxon>
        <taxon>Embryophyta</taxon>
        <taxon>Tracheophyta</taxon>
        <taxon>Spermatophyta</taxon>
        <taxon>Magnoliopsida</taxon>
        <taxon>Liliopsida</taxon>
        <taxon>Poales</taxon>
        <taxon>Poaceae</taxon>
        <taxon>BOP clade</taxon>
        <taxon>Pooideae</taxon>
        <taxon>Poodae</taxon>
        <taxon>Poeae</taxon>
        <taxon>Poeae Chloroplast Group 2 (Poeae type)</taxon>
        <taxon>Loliodinae</taxon>
        <taxon>Loliinae</taxon>
        <taxon>Lolium</taxon>
    </lineage>
</organism>
<accession>A0AAD8S1E0</accession>
<feature type="region of interest" description="Disordered" evidence="1">
    <location>
        <begin position="341"/>
        <end position="388"/>
    </location>
</feature>
<keyword evidence="3" id="KW-1185">Reference proteome</keyword>
<sequence length="421" mass="46504">MRQVCVSADAARASVSALHRARPSSLHRGHRFGGHRFAVSASRLRRSFAINAAAACFARARRAAAGLLRRLEWHRIPRAAPVKSPLAALLFRPQLRTHHNRRSAMGKKNDFEASGSGSKKVSLPVTVGRLMHGRWVPCDAWSGVQLPGGWRLSCRRCPSLQYLRASLIGPRRSGAGGGICRRTSAPIRRTPSTPSNGGLSFGPTTLVVAALVVEAARRRRRRCVGRSTTTARTTTTTAYAAYDDDYIETLAYHSEEVKDDSDDYVALVFHEWQQAMAEGRNFEFPDNMTDDEMAKLGVLVSEYGAPVQLLLPRYATAVMPPGLSADALRRALDSRRLLHRRHSLFPGPPPPPPQPYGWARHPPPQPQPWAPPPPPQPQPPQPRAPRALLAYAPPDGYWPWVIPELIVLDSDEEQHGHDAQQ</sequence>
<name>A0AAD8S1E0_LOLMU</name>
<feature type="region of interest" description="Disordered" evidence="1">
    <location>
        <begin position="179"/>
        <end position="199"/>
    </location>
</feature>
<gene>
    <name evidence="2" type="ORF">QYE76_061507</name>
</gene>
<feature type="compositionally biased region" description="Pro residues" evidence="1">
    <location>
        <begin position="346"/>
        <end position="383"/>
    </location>
</feature>
<dbReference type="AlphaFoldDB" id="A0AAD8S1E0"/>